<evidence type="ECO:0000256" key="1">
    <source>
        <dbReference type="ARBA" id="ARBA00010829"/>
    </source>
</evidence>
<evidence type="ECO:0000259" key="5">
    <source>
        <dbReference type="PROSITE" id="PS50200"/>
    </source>
</evidence>
<dbReference type="InterPro" id="IPR000595">
    <property type="entry name" value="cNMP-bd_dom"/>
</dbReference>
<dbReference type="CDD" id="cd00038">
    <property type="entry name" value="CAP_ED"/>
    <property type="match status" value="1"/>
</dbReference>
<evidence type="ECO:0008006" key="9">
    <source>
        <dbReference type="Google" id="ProtNLM"/>
    </source>
</evidence>
<evidence type="ECO:0000259" key="6">
    <source>
        <dbReference type="PROSITE" id="PS50212"/>
    </source>
</evidence>
<dbReference type="SMART" id="SM00049">
    <property type="entry name" value="DEP"/>
    <property type="match status" value="1"/>
</dbReference>
<comment type="caution">
    <text evidence="7">The sequence shown here is derived from an EMBL/GenBank/DDBJ whole genome shotgun (WGS) entry which is preliminary data.</text>
</comment>
<feature type="domain" description="N-terminal Ras-GEF" evidence="6">
    <location>
        <begin position="288"/>
        <end position="423"/>
    </location>
</feature>
<dbReference type="Gene3D" id="1.10.10.10">
    <property type="entry name" value="Winged helix-like DNA-binding domain superfamily/Winged helix DNA-binding domain"/>
    <property type="match status" value="1"/>
</dbReference>
<organism evidence="7 8">
    <name type="scientific">Culex pipiens pipiens</name>
    <name type="common">Northern house mosquito</name>
    <dbReference type="NCBI Taxonomy" id="38569"/>
    <lineage>
        <taxon>Eukaryota</taxon>
        <taxon>Metazoa</taxon>
        <taxon>Ecdysozoa</taxon>
        <taxon>Arthropoda</taxon>
        <taxon>Hexapoda</taxon>
        <taxon>Insecta</taxon>
        <taxon>Pterygota</taxon>
        <taxon>Neoptera</taxon>
        <taxon>Endopterygota</taxon>
        <taxon>Diptera</taxon>
        <taxon>Nematocera</taxon>
        <taxon>Culicoidea</taxon>
        <taxon>Culicidae</taxon>
        <taxon>Culicinae</taxon>
        <taxon>Culicini</taxon>
        <taxon>Culex</taxon>
        <taxon>Culex</taxon>
    </lineage>
</organism>
<keyword evidence="2" id="KW-0344">Guanine-nucleotide releasing factor</keyword>
<dbReference type="SUPFAM" id="SSF54236">
    <property type="entry name" value="Ubiquitin-like"/>
    <property type="match status" value="1"/>
</dbReference>
<reference evidence="7 8" key="1">
    <citation type="submission" date="2024-05" db="EMBL/GenBank/DDBJ databases">
        <title>Culex pipiens pipiens assembly and annotation.</title>
        <authorList>
            <person name="Alout H."/>
            <person name="Durand T."/>
        </authorList>
    </citation>
    <scope>NUCLEOTIDE SEQUENCE [LARGE SCALE GENOMIC DNA]</scope>
    <source>
        <strain evidence="7">HA-2024</strain>
        <tissue evidence="7">Whole body</tissue>
    </source>
</reference>
<dbReference type="Pfam" id="PF00618">
    <property type="entry name" value="RasGEF_N"/>
    <property type="match status" value="1"/>
</dbReference>
<feature type="non-terminal residue" evidence="7">
    <location>
        <position position="607"/>
    </location>
</feature>
<feature type="domain" description="Ras-associating" evidence="5">
    <location>
        <begin position="464"/>
        <end position="546"/>
    </location>
</feature>
<dbReference type="Pfam" id="PF00027">
    <property type="entry name" value="cNMP_binding"/>
    <property type="match status" value="1"/>
</dbReference>
<dbReference type="Gene3D" id="1.10.8.1240">
    <property type="match status" value="1"/>
</dbReference>
<feature type="domain" description="Cyclic nucleotide-binding" evidence="3">
    <location>
        <begin position="155"/>
        <end position="256"/>
    </location>
</feature>
<dbReference type="InterPro" id="IPR008937">
    <property type="entry name" value="Ras-like_GEF"/>
</dbReference>
<dbReference type="InterPro" id="IPR000159">
    <property type="entry name" value="RA_dom"/>
</dbReference>
<dbReference type="SUPFAM" id="SSF48366">
    <property type="entry name" value="Ras GEF"/>
    <property type="match status" value="1"/>
</dbReference>
<dbReference type="Pfam" id="PF00610">
    <property type="entry name" value="DEP"/>
    <property type="match status" value="1"/>
</dbReference>
<dbReference type="CDD" id="cd04437">
    <property type="entry name" value="DEP_Epac"/>
    <property type="match status" value="1"/>
</dbReference>
<gene>
    <name evidence="7" type="ORF">pipiens_010389</name>
</gene>
<dbReference type="PANTHER" id="PTHR23113">
    <property type="entry name" value="GUANINE NUCLEOTIDE EXCHANGE FACTOR"/>
    <property type="match status" value="1"/>
</dbReference>
<dbReference type="InterPro" id="IPR000591">
    <property type="entry name" value="DEP_dom"/>
</dbReference>
<name>A0ABD1DAG9_CULPP</name>
<dbReference type="InterPro" id="IPR023578">
    <property type="entry name" value="Ras_GEF_dom_sf"/>
</dbReference>
<dbReference type="PANTHER" id="PTHR23113:SF327">
    <property type="entry name" value="EXCHANGE PROTEIN DIRECTLY ACTIVATED BY CAMP, ISOFORM E"/>
    <property type="match status" value="1"/>
</dbReference>
<dbReference type="Gene3D" id="1.20.870.10">
    <property type="entry name" value="Son of sevenless (SoS) protein Chain: S domain 1"/>
    <property type="match status" value="1"/>
</dbReference>
<evidence type="ECO:0000259" key="3">
    <source>
        <dbReference type="PROSITE" id="PS50042"/>
    </source>
</evidence>
<evidence type="ECO:0000259" key="4">
    <source>
        <dbReference type="PROSITE" id="PS50186"/>
    </source>
</evidence>
<dbReference type="SUPFAM" id="SSF46785">
    <property type="entry name" value="Winged helix' DNA-binding domain"/>
    <property type="match status" value="1"/>
</dbReference>
<dbReference type="InterPro" id="IPR029071">
    <property type="entry name" value="Ubiquitin-like_domsf"/>
</dbReference>
<dbReference type="AlphaFoldDB" id="A0ABD1DAG9"/>
<dbReference type="Gene3D" id="2.60.120.10">
    <property type="entry name" value="Jelly Rolls"/>
    <property type="match status" value="1"/>
</dbReference>
<evidence type="ECO:0000313" key="7">
    <source>
        <dbReference type="EMBL" id="KAL1396638.1"/>
    </source>
</evidence>
<dbReference type="SUPFAM" id="SSF51206">
    <property type="entry name" value="cAMP-binding domain-like"/>
    <property type="match status" value="1"/>
</dbReference>
<keyword evidence="8" id="KW-1185">Reference proteome</keyword>
<dbReference type="CDD" id="cd06224">
    <property type="entry name" value="REM"/>
    <property type="match status" value="1"/>
</dbReference>
<dbReference type="InterPro" id="IPR036388">
    <property type="entry name" value="WH-like_DNA-bd_sf"/>
</dbReference>
<dbReference type="PROSITE" id="PS50212">
    <property type="entry name" value="RASGEF_NTER"/>
    <property type="match status" value="1"/>
</dbReference>
<dbReference type="Proteomes" id="UP001562425">
    <property type="component" value="Unassembled WGS sequence"/>
</dbReference>
<dbReference type="InterPro" id="IPR036390">
    <property type="entry name" value="WH_DNA-bd_sf"/>
</dbReference>
<dbReference type="PROSITE" id="PS50186">
    <property type="entry name" value="DEP"/>
    <property type="match status" value="1"/>
</dbReference>
<sequence>MSRMGWALRVLLVTDNTSCLKDRKVGGKFIRKCAPGTELVDWLLNLSPIVHTRNQAAGMWQALVEEGVLSHVSKEQPFKDKCFLYRFRVDEDGTASGSPSSDDISQSNDHIREALPSLLHRGPDATLRMILRKPSHERTQEELELVYEELLHIAALSHLSTSIKRELASIIVFEAHAHAGTVLFNQGDEGRSWYILLKGSVDVVIHGKGTVATLKEGDDFGKLALINDAPRAATIVLKENNCLLLRVDKEHFNRILRDVEANTLRLQEHGKDVLILERVAKQRGHSAFKYTVMSGTPQKMLEHLLETRLGGQVGPNDPFLDDFLLTHIVFMPTPILIDELASHYHADAEVDLRTSSEEDQEYFMTCKRRVVQFIQRWVLLVRHAVFDDPLAVEFIEDIATDVESEGLLQEEASIIHHVLTQLARYQEDRQMNASQKWKLPPNGQPICLFSGNTHSTKTVIRPDDDIIFRVYCADHTYCTLRFPMAATAEVIKACAADKLQLARMPEDLLLVEVKSNGERTVYKDNDVSIPTALSLGGRVFVSPKDHLDALTPLPEQELPTEALDMDFEALPTKDVAYHMTLFDWDLFWAVHEYELLYHTFGRHHFNK</sequence>
<evidence type="ECO:0000313" key="8">
    <source>
        <dbReference type="Proteomes" id="UP001562425"/>
    </source>
</evidence>
<protein>
    <recommendedName>
        <fullName evidence="9">Rap guanine nucleotide exchange factor 4</fullName>
    </recommendedName>
</protein>
<dbReference type="Gene3D" id="3.10.20.90">
    <property type="entry name" value="Phosphatidylinositol 3-kinase Catalytic Subunit, Chain A, domain 1"/>
    <property type="match status" value="1"/>
</dbReference>
<dbReference type="InterPro" id="IPR018490">
    <property type="entry name" value="cNMP-bd_dom_sf"/>
</dbReference>
<dbReference type="EMBL" id="JBEHCU010006634">
    <property type="protein sequence ID" value="KAL1396638.1"/>
    <property type="molecule type" value="Genomic_DNA"/>
</dbReference>
<feature type="domain" description="DEP" evidence="4">
    <location>
        <begin position="14"/>
        <end position="89"/>
    </location>
</feature>
<dbReference type="PROSITE" id="PS50042">
    <property type="entry name" value="CNMP_BINDING_3"/>
    <property type="match status" value="1"/>
</dbReference>
<dbReference type="GO" id="GO:0005085">
    <property type="term" value="F:guanyl-nucleotide exchange factor activity"/>
    <property type="evidence" value="ECO:0007669"/>
    <property type="project" value="UniProtKB-KW"/>
</dbReference>
<dbReference type="SMART" id="SM00100">
    <property type="entry name" value="cNMP"/>
    <property type="match status" value="1"/>
</dbReference>
<dbReference type="PROSITE" id="PS50200">
    <property type="entry name" value="RA"/>
    <property type="match status" value="1"/>
</dbReference>
<dbReference type="InterPro" id="IPR000651">
    <property type="entry name" value="Ras-like_Gua-exchang_fac_N"/>
</dbReference>
<dbReference type="PRINTS" id="PR00103">
    <property type="entry name" value="CAMPKINASE"/>
</dbReference>
<comment type="similarity">
    <text evidence="1">Belongs to the RAPGEF2 family.</text>
</comment>
<dbReference type="SMART" id="SM00229">
    <property type="entry name" value="RasGEFN"/>
    <property type="match status" value="1"/>
</dbReference>
<proteinExistence type="inferred from homology"/>
<accession>A0ABD1DAG9</accession>
<dbReference type="InterPro" id="IPR014710">
    <property type="entry name" value="RmlC-like_jellyroll"/>
</dbReference>
<evidence type="ECO:0000256" key="2">
    <source>
        <dbReference type="PROSITE-ProRule" id="PRU00135"/>
    </source>
</evidence>